<dbReference type="PANTHER" id="PTHR43016:SF13">
    <property type="entry name" value="PRESEQUENCE PROTEASE, MITOCHONDRIAL"/>
    <property type="match status" value="1"/>
</dbReference>
<dbReference type="Pfam" id="PF05193">
    <property type="entry name" value="Peptidase_M16_C"/>
    <property type="match status" value="1"/>
</dbReference>
<reference evidence="3 4" key="1">
    <citation type="submission" date="2016-10" db="EMBL/GenBank/DDBJ databases">
        <title>Draft Genome sequence of Alkanindiges sp. strain H1.</title>
        <authorList>
            <person name="Subhash Y."/>
            <person name="Lee S."/>
        </authorList>
    </citation>
    <scope>NUCLEOTIDE SEQUENCE [LARGE SCALE GENOMIC DNA]</scope>
    <source>
        <strain evidence="3 4">H1</strain>
    </source>
</reference>
<dbReference type="Gene3D" id="3.30.830.10">
    <property type="entry name" value="Metalloenzyme, LuxS/M16 peptidase-like"/>
    <property type="match status" value="4"/>
</dbReference>
<dbReference type="Proteomes" id="UP000192132">
    <property type="component" value="Unassembled WGS sequence"/>
</dbReference>
<name>A0A1S8CY75_9GAMM</name>
<dbReference type="RefSeq" id="WP_076876700.1">
    <property type="nucleotide sequence ID" value="NZ_MLCN01000001.1"/>
</dbReference>
<evidence type="ECO:0000256" key="1">
    <source>
        <dbReference type="SAM" id="Coils"/>
    </source>
</evidence>
<gene>
    <name evidence="3" type="ORF">BKE30_00465</name>
</gene>
<protein>
    <submittedName>
        <fullName evidence="3">Peptidase M16</fullName>
    </submittedName>
</protein>
<dbReference type="InterPro" id="IPR007863">
    <property type="entry name" value="Peptidase_M16_C"/>
</dbReference>
<dbReference type="GO" id="GO:0006508">
    <property type="term" value="P:proteolysis"/>
    <property type="evidence" value="ECO:0007669"/>
    <property type="project" value="InterPro"/>
</dbReference>
<dbReference type="InterPro" id="IPR055130">
    <property type="entry name" value="PreP_C"/>
</dbReference>
<dbReference type="Pfam" id="PF08367">
    <property type="entry name" value="M16C_assoc"/>
    <property type="match status" value="1"/>
</dbReference>
<evidence type="ECO:0000313" key="3">
    <source>
        <dbReference type="EMBL" id="ONG42313.1"/>
    </source>
</evidence>
<evidence type="ECO:0000313" key="4">
    <source>
        <dbReference type="Proteomes" id="UP000192132"/>
    </source>
</evidence>
<dbReference type="InterPro" id="IPR011249">
    <property type="entry name" value="Metalloenz_LuxS/M16"/>
</dbReference>
<organism evidence="3 4">
    <name type="scientific">Alkanindiges hydrocarboniclasticus</name>
    <dbReference type="NCBI Taxonomy" id="1907941"/>
    <lineage>
        <taxon>Bacteria</taxon>
        <taxon>Pseudomonadati</taxon>
        <taxon>Pseudomonadota</taxon>
        <taxon>Gammaproteobacteria</taxon>
        <taxon>Moraxellales</taxon>
        <taxon>Moraxellaceae</taxon>
        <taxon>Alkanindiges</taxon>
    </lineage>
</organism>
<proteinExistence type="predicted"/>
<dbReference type="STRING" id="1907941.BKE30_00465"/>
<dbReference type="SMART" id="SM01264">
    <property type="entry name" value="M16C_associated"/>
    <property type="match status" value="1"/>
</dbReference>
<dbReference type="SUPFAM" id="SSF63411">
    <property type="entry name" value="LuxS/MPP-like metallohydrolase"/>
    <property type="match status" value="4"/>
</dbReference>
<dbReference type="EMBL" id="MLCN01000001">
    <property type="protein sequence ID" value="ONG42313.1"/>
    <property type="molecule type" value="Genomic_DNA"/>
</dbReference>
<dbReference type="InterPro" id="IPR013578">
    <property type="entry name" value="Peptidase_M16C_assoc"/>
</dbReference>
<sequence>MTAAFSITDKNRVHPAFELINQHYIPALSAEFLQYRHRATGALHYHLAADNDENVFLVAFRTQPMDSRGVAHILEHTALCGSQKYPVRDPFFSMIRRSLNTFMNAFTAADWTAYPFATQNKTDFYNLLSVYLDAAFFANLNELDFAQEGIRIELENDKPVYKGIVFNEMKGAMSSPSDQLYHTLAHHLYPETTYHYNSGGNPADIPDLSHQDLIDFYKSHYHPSNAVFMSFGNLSPVELQTQFEEQALKNFGKGETLKSVPEQRLAAPVHVEDVYAVDSEELAKKTYIQFAWLLPPSTDIKTRLALRLMEGVLMEHSASPLRQYLETCGLGESTSPIMGLDDSNFEMTFFCGLQGSEADKADELEAGIFKVLQDIVNNPIDSNQIEAVLHQIELHQREISGDGMPYGLTLLLNGLGSAIHGADPLDVWQIEPHLAELREQLKDPQWLPQLIQQYLIDNPHRVRLTLRPDPQKSARDQEAEQARLDAIAQQLDAEKRQQLLEQAKLLEVRQAQEDDLSLLPKVGLADIPADLHIVEGQTTSLNLAGQVAPFYQYAAGTNGLYYQQVLIQIPEDVLQSPLLGIYTSLIGEIGAGNMNYLDIQQAQALVSGGIHLGASFRSDLHNPEKTSSYLVLATKALSEKTEALDLLKTAFDELRFDEKDRILELLQQRKARWQSRLSGAGHSYALQTASRHMSALARRDYYNTGLPALVWLKNLVQHVEQNEGAMDQLINDLQQLHQRVLNLPKQFLLVAEQEKMAGLSEQLAQVWQQSKVITDQVVLPVTPHPVEQSDIAWLIQANVQFCAAAYPAVAVDHADACPLMVLGPYLKNGFLHRALREQGGAYGGGAGYDGNACAFRFHSYRDPRLSETFKDFSASIDWLLNDKQEAYQLEEAIMGLIASMDKPGSPAGEAITACHALLHGRTPEFRRQMRSNLLNVTLDDLKRVAQQYIQSKTPVRAVVAPYAKSGELQGLNFKVEQI</sequence>
<dbReference type="OrthoDB" id="9762027at2"/>
<dbReference type="FunFam" id="3.30.830.10:FF:000011">
    <property type="entry name" value="Presequence protease, mitochondrial"/>
    <property type="match status" value="1"/>
</dbReference>
<comment type="caution">
    <text evidence="3">The sequence shown here is derived from an EMBL/GenBank/DDBJ whole genome shotgun (WGS) entry which is preliminary data.</text>
</comment>
<dbReference type="Pfam" id="PF00675">
    <property type="entry name" value="Peptidase_M16"/>
    <property type="match status" value="1"/>
</dbReference>
<feature type="coiled-coil region" evidence="1">
    <location>
        <begin position="712"/>
        <end position="739"/>
    </location>
</feature>
<dbReference type="Pfam" id="PF22516">
    <property type="entry name" value="PreP_C"/>
    <property type="match status" value="1"/>
</dbReference>
<evidence type="ECO:0000259" key="2">
    <source>
        <dbReference type="SMART" id="SM01264"/>
    </source>
</evidence>
<keyword evidence="1" id="KW-0175">Coiled coil</keyword>
<keyword evidence="4" id="KW-1185">Reference proteome</keyword>
<dbReference type="GO" id="GO:0046872">
    <property type="term" value="F:metal ion binding"/>
    <property type="evidence" value="ECO:0007669"/>
    <property type="project" value="InterPro"/>
</dbReference>
<dbReference type="AlphaFoldDB" id="A0A1S8CY75"/>
<accession>A0A1S8CY75</accession>
<dbReference type="PANTHER" id="PTHR43016">
    <property type="entry name" value="PRESEQUENCE PROTEASE"/>
    <property type="match status" value="1"/>
</dbReference>
<dbReference type="InterPro" id="IPR011765">
    <property type="entry name" value="Pept_M16_N"/>
</dbReference>
<feature type="domain" description="Peptidase M16C associated" evidence="2">
    <location>
        <begin position="466"/>
        <end position="715"/>
    </location>
</feature>